<dbReference type="KEGG" id="vgo:GJW-30_1_04430"/>
<dbReference type="AlphaFoldDB" id="A0A0S3Q0X8"/>
<dbReference type="Proteomes" id="UP000236884">
    <property type="component" value="Chromosome"/>
</dbReference>
<sequence>MPGKFRKMVDGKTTYEPEGSTGLRAVARNLLAMAAHLGDTPSSLRMRSIAHRYLLLSENLEKGSAASEAPAAAPNGPNADLLRARAREIFALAAKNPEKQWQRTKLLANQYLREADKLDAAEKVGNPQFDVLIRL</sequence>
<protein>
    <submittedName>
        <fullName evidence="1">Uncharacterized protein</fullName>
    </submittedName>
</protein>
<evidence type="ECO:0000313" key="1">
    <source>
        <dbReference type="EMBL" id="BAT61868.1"/>
    </source>
</evidence>
<gene>
    <name evidence="1" type="ORF">GJW-30_1_04430</name>
</gene>
<dbReference type="EMBL" id="AP014946">
    <property type="protein sequence ID" value="BAT61868.1"/>
    <property type="molecule type" value="Genomic_DNA"/>
</dbReference>
<evidence type="ECO:0000313" key="2">
    <source>
        <dbReference type="Proteomes" id="UP000236884"/>
    </source>
</evidence>
<reference evidence="1 2" key="1">
    <citation type="submission" date="2015-08" db="EMBL/GenBank/DDBJ databases">
        <title>Investigation of the bacterial diversity of lava forest soil.</title>
        <authorList>
            <person name="Lee J.S."/>
        </authorList>
    </citation>
    <scope>NUCLEOTIDE SEQUENCE [LARGE SCALE GENOMIC DNA]</scope>
    <source>
        <strain evidence="1 2">GJW-30</strain>
    </source>
</reference>
<keyword evidence="2" id="KW-1185">Reference proteome</keyword>
<accession>A0A0S3Q0X8</accession>
<organism evidence="1 2">
    <name type="scientific">Variibacter gotjawalensis</name>
    <dbReference type="NCBI Taxonomy" id="1333996"/>
    <lineage>
        <taxon>Bacteria</taxon>
        <taxon>Pseudomonadati</taxon>
        <taxon>Pseudomonadota</taxon>
        <taxon>Alphaproteobacteria</taxon>
        <taxon>Hyphomicrobiales</taxon>
        <taxon>Nitrobacteraceae</taxon>
        <taxon>Variibacter</taxon>
    </lineage>
</organism>
<proteinExistence type="predicted"/>
<dbReference type="RefSeq" id="WP_130364637.1">
    <property type="nucleotide sequence ID" value="NZ_AP014946.1"/>
</dbReference>
<name>A0A0S3Q0X8_9BRAD</name>